<reference evidence="1" key="1">
    <citation type="submission" date="2021-01" db="EMBL/GenBank/DDBJ databases">
        <title>Whole genome shotgun sequence of Actinocatenispora rupis NBRC 107355.</title>
        <authorList>
            <person name="Komaki H."/>
            <person name="Tamura T."/>
        </authorList>
    </citation>
    <scope>NUCLEOTIDE SEQUENCE</scope>
    <source>
        <strain evidence="1">NBRC 107355</strain>
    </source>
</reference>
<dbReference type="InterPro" id="IPR016024">
    <property type="entry name" value="ARM-type_fold"/>
</dbReference>
<dbReference type="SMART" id="SM00567">
    <property type="entry name" value="EZ_HEAT"/>
    <property type="match status" value="3"/>
</dbReference>
<evidence type="ECO:0000313" key="1">
    <source>
        <dbReference type="EMBL" id="GID13489.1"/>
    </source>
</evidence>
<dbReference type="AlphaFoldDB" id="A0A8J3NBM1"/>
<dbReference type="SUPFAM" id="SSF48371">
    <property type="entry name" value="ARM repeat"/>
    <property type="match status" value="1"/>
</dbReference>
<dbReference type="InterPro" id="IPR004155">
    <property type="entry name" value="PBS_lyase_HEAT"/>
</dbReference>
<dbReference type="Gene3D" id="1.25.10.10">
    <property type="entry name" value="Leucine-rich Repeat Variant"/>
    <property type="match status" value="2"/>
</dbReference>
<dbReference type="InterPro" id="IPR011989">
    <property type="entry name" value="ARM-like"/>
</dbReference>
<name>A0A8J3NBM1_9ACTN</name>
<sequence length="664" mass="70011">MLDEDDTDEDDEYRYERDRVRRLLTAAAGGAPADVERLLDAVWWAYEVPHDDAYAGIALAVPYLVKLLDVPGVDRTRILRLLTEVTERSADPEQPGWLANLTAAQAALTAATPTVQRLAADTDAGVRAWAATLLGRVATDGAVATLHRLSRTDPNPAVRAAVTVALADLGVPVADRLDDPAPLPRFAAAVTVATTPADLRRGLAGAAPGYDELPRVPSPAPHLCERLADRPDLVLDGMEVLLGHPDTWIRDGTVRTAGDLLRAWRPAVRLVPALVRILAATGAALTGDGETAQDLRRHLVFGPGDFGAALSYAGGTTPDATDGLATFAALHQHRSTPGNDPLRALCRLRDPRIGRYVAEQLTADEPRWLELEFDVLPRLGPWAAATCGPALLDHVRTAPDGVLRFGVVEALGRVTTPTDAAVAEVVDAVRNRIGSIGILRWIGGLGTAPDRVTRVLDRFGPAAAGALPDLHALRDHDDPGVRLAAALAVHHIDLDPALLLAELGTGLGAADPRPALDALAEIGPAGAGFAEQARTLLRHQDAGVAARAAVAYWRVAGAAEPVVPVLVRALGDVGLGMRPADWPILRGDPPPTIPDGTARTAAVRCLGEIGPAAAGAVALLRTGVGSDRRQIWGSDLADTLAADDDWRRQCADALFRIDPPSTED</sequence>
<comment type="caution">
    <text evidence="1">The sequence shown here is derived from an EMBL/GenBank/DDBJ whole genome shotgun (WGS) entry which is preliminary data.</text>
</comment>
<dbReference type="PANTHER" id="PTHR12697:SF5">
    <property type="entry name" value="DEOXYHYPUSINE HYDROXYLASE"/>
    <property type="match status" value="1"/>
</dbReference>
<evidence type="ECO:0008006" key="3">
    <source>
        <dbReference type="Google" id="ProtNLM"/>
    </source>
</evidence>
<dbReference type="EMBL" id="BOMB01000024">
    <property type="protein sequence ID" value="GID13489.1"/>
    <property type="molecule type" value="Genomic_DNA"/>
</dbReference>
<dbReference type="PANTHER" id="PTHR12697">
    <property type="entry name" value="PBS LYASE HEAT-LIKE PROTEIN"/>
    <property type="match status" value="1"/>
</dbReference>
<dbReference type="Proteomes" id="UP000612808">
    <property type="component" value="Unassembled WGS sequence"/>
</dbReference>
<organism evidence="1 2">
    <name type="scientific">Actinocatenispora rupis</name>
    <dbReference type="NCBI Taxonomy" id="519421"/>
    <lineage>
        <taxon>Bacteria</taxon>
        <taxon>Bacillati</taxon>
        <taxon>Actinomycetota</taxon>
        <taxon>Actinomycetes</taxon>
        <taxon>Micromonosporales</taxon>
        <taxon>Micromonosporaceae</taxon>
        <taxon>Actinocatenispora</taxon>
    </lineage>
</organism>
<proteinExistence type="predicted"/>
<evidence type="ECO:0000313" key="2">
    <source>
        <dbReference type="Proteomes" id="UP000612808"/>
    </source>
</evidence>
<gene>
    <name evidence="1" type="ORF">Aru02nite_43780</name>
</gene>
<accession>A0A8J3NBM1</accession>
<keyword evidence="2" id="KW-1185">Reference proteome</keyword>
<dbReference type="RefSeq" id="WP_203660575.1">
    <property type="nucleotide sequence ID" value="NZ_BAAAZM010000011.1"/>
</dbReference>
<dbReference type="Pfam" id="PF13646">
    <property type="entry name" value="HEAT_2"/>
    <property type="match status" value="1"/>
</dbReference>
<dbReference type="GO" id="GO:0016491">
    <property type="term" value="F:oxidoreductase activity"/>
    <property type="evidence" value="ECO:0007669"/>
    <property type="project" value="TreeGrafter"/>
</dbReference>
<protein>
    <recommendedName>
        <fullName evidence="3">HEAT repeat</fullName>
    </recommendedName>
</protein>